<feature type="compositionally biased region" description="Basic residues" evidence="1">
    <location>
        <begin position="1"/>
        <end position="13"/>
    </location>
</feature>
<feature type="compositionally biased region" description="Basic and acidic residues" evidence="1">
    <location>
        <begin position="57"/>
        <end position="69"/>
    </location>
</feature>
<dbReference type="RefSeq" id="WP_397558323.1">
    <property type="nucleotide sequence ID" value="NZ_JBIQWL010000013.1"/>
</dbReference>
<feature type="region of interest" description="Disordered" evidence="1">
    <location>
        <begin position="1"/>
        <end position="69"/>
    </location>
</feature>
<name>A0ABW7QDB5_9MICO</name>
<sequence>MTEKKRTSRRLQHAARERMKATGEKYTTALQAVIDAPPLPSTASPADLRENLTSSPGEDHASDDAHAHD</sequence>
<reference evidence="2 3" key="1">
    <citation type="submission" date="2024-09" db="EMBL/GenBank/DDBJ databases">
        <authorList>
            <person name="Pan X."/>
        </authorList>
    </citation>
    <scope>NUCLEOTIDE SEQUENCE [LARGE SCALE GENOMIC DNA]</scope>
    <source>
        <strain evidence="2 3">B2969</strain>
    </source>
</reference>
<protein>
    <submittedName>
        <fullName evidence="2">Uncharacterized protein</fullName>
    </submittedName>
</protein>
<keyword evidence="3" id="KW-1185">Reference proteome</keyword>
<comment type="caution">
    <text evidence="2">The sequence shown here is derived from an EMBL/GenBank/DDBJ whole genome shotgun (WGS) entry which is preliminary data.</text>
</comment>
<evidence type="ECO:0000313" key="2">
    <source>
        <dbReference type="EMBL" id="MFH8252895.1"/>
    </source>
</evidence>
<organism evidence="2 3">
    <name type="scientific">Microbacterium alkaliflavum</name>
    <dbReference type="NCBI Taxonomy" id="3248839"/>
    <lineage>
        <taxon>Bacteria</taxon>
        <taxon>Bacillati</taxon>
        <taxon>Actinomycetota</taxon>
        <taxon>Actinomycetes</taxon>
        <taxon>Micrococcales</taxon>
        <taxon>Microbacteriaceae</taxon>
        <taxon>Microbacterium</taxon>
    </lineage>
</organism>
<dbReference type="EMBL" id="JBIQWL010000013">
    <property type="protein sequence ID" value="MFH8252895.1"/>
    <property type="molecule type" value="Genomic_DNA"/>
</dbReference>
<feature type="compositionally biased region" description="Basic and acidic residues" evidence="1">
    <location>
        <begin position="14"/>
        <end position="23"/>
    </location>
</feature>
<evidence type="ECO:0000313" key="3">
    <source>
        <dbReference type="Proteomes" id="UP001610861"/>
    </source>
</evidence>
<evidence type="ECO:0000256" key="1">
    <source>
        <dbReference type="SAM" id="MobiDB-lite"/>
    </source>
</evidence>
<proteinExistence type="predicted"/>
<accession>A0ABW7QDB5</accession>
<gene>
    <name evidence="2" type="ORF">ACH3VR_21190</name>
</gene>
<dbReference type="Proteomes" id="UP001610861">
    <property type="component" value="Unassembled WGS sequence"/>
</dbReference>